<dbReference type="OrthoDB" id="1741277at2759"/>
<dbReference type="CDD" id="cd06222">
    <property type="entry name" value="RNase_H_like"/>
    <property type="match status" value="1"/>
</dbReference>
<dbReference type="InterPro" id="IPR044730">
    <property type="entry name" value="RNase_H-like_dom_plant"/>
</dbReference>
<evidence type="ECO:0008006" key="3">
    <source>
        <dbReference type="Google" id="ProtNLM"/>
    </source>
</evidence>
<reference evidence="2" key="1">
    <citation type="journal article" date="2017" name="Front. Plant Sci.">
        <title>Climate Clever Clovers: New Paradigm to Reduce the Environmental Footprint of Ruminants by Breeding Low Methanogenic Forages Utilizing Haplotype Variation.</title>
        <authorList>
            <person name="Kaur P."/>
            <person name="Appels R."/>
            <person name="Bayer P.E."/>
            <person name="Keeble-Gagnere G."/>
            <person name="Wang J."/>
            <person name="Hirakawa H."/>
            <person name="Shirasawa K."/>
            <person name="Vercoe P."/>
            <person name="Stefanova K."/>
            <person name="Durmic Z."/>
            <person name="Nichols P."/>
            <person name="Revell C."/>
            <person name="Isobe S.N."/>
            <person name="Edwards D."/>
            <person name="Erskine W."/>
        </authorList>
    </citation>
    <scope>NUCLEOTIDE SEQUENCE [LARGE SCALE GENOMIC DNA]</scope>
    <source>
        <strain evidence="2">cv. Daliak</strain>
    </source>
</reference>
<proteinExistence type="predicted"/>
<dbReference type="InterPro" id="IPR012337">
    <property type="entry name" value="RNaseH-like_sf"/>
</dbReference>
<evidence type="ECO:0000313" key="2">
    <source>
        <dbReference type="Proteomes" id="UP000242715"/>
    </source>
</evidence>
<dbReference type="SUPFAM" id="SSF53098">
    <property type="entry name" value="Ribonuclease H-like"/>
    <property type="match status" value="1"/>
</dbReference>
<gene>
    <name evidence="1" type="ORF">TSUD_328260</name>
</gene>
<dbReference type="Proteomes" id="UP000242715">
    <property type="component" value="Unassembled WGS sequence"/>
</dbReference>
<name>A0A2Z6M1T1_TRISU</name>
<evidence type="ECO:0000313" key="1">
    <source>
        <dbReference type="EMBL" id="GAU24023.1"/>
    </source>
</evidence>
<accession>A0A2Z6M1T1</accession>
<dbReference type="EMBL" id="DF973283">
    <property type="protein sequence ID" value="GAU24023.1"/>
    <property type="molecule type" value="Genomic_DNA"/>
</dbReference>
<sequence length="97" mass="10674">MMRGCLMPSVCNHPPRAPRITEVFWLPPSFSWTKCNTNGAALGCPGQAASAGVFRDNNAIFLGGFTVNLGINTDFHDELIGVIYAIEITFEKGWWNL</sequence>
<organism evidence="1 2">
    <name type="scientific">Trifolium subterraneum</name>
    <name type="common">Subterranean clover</name>
    <dbReference type="NCBI Taxonomy" id="3900"/>
    <lineage>
        <taxon>Eukaryota</taxon>
        <taxon>Viridiplantae</taxon>
        <taxon>Streptophyta</taxon>
        <taxon>Embryophyta</taxon>
        <taxon>Tracheophyta</taxon>
        <taxon>Spermatophyta</taxon>
        <taxon>Magnoliopsida</taxon>
        <taxon>eudicotyledons</taxon>
        <taxon>Gunneridae</taxon>
        <taxon>Pentapetalae</taxon>
        <taxon>rosids</taxon>
        <taxon>fabids</taxon>
        <taxon>Fabales</taxon>
        <taxon>Fabaceae</taxon>
        <taxon>Papilionoideae</taxon>
        <taxon>50 kb inversion clade</taxon>
        <taxon>NPAAA clade</taxon>
        <taxon>Hologalegina</taxon>
        <taxon>IRL clade</taxon>
        <taxon>Trifolieae</taxon>
        <taxon>Trifolium</taxon>
    </lineage>
</organism>
<protein>
    <recommendedName>
        <fullName evidence="3">RNase H type-1 domain-containing protein</fullName>
    </recommendedName>
</protein>
<keyword evidence="2" id="KW-1185">Reference proteome</keyword>
<dbReference type="AlphaFoldDB" id="A0A2Z6M1T1"/>